<dbReference type="Proteomes" id="UP001626593">
    <property type="component" value="Chromosome"/>
</dbReference>
<keyword evidence="2" id="KW-0808">Transferase</keyword>
<protein>
    <submittedName>
        <fullName evidence="2">Glycosyltransferase</fullName>
        <ecNumber evidence="2">2.4.-.-</ecNumber>
    </submittedName>
</protein>
<dbReference type="Gene3D" id="3.40.50.2000">
    <property type="entry name" value="Glycogen Phosphorylase B"/>
    <property type="match status" value="2"/>
</dbReference>
<organism evidence="2 3">
    <name type="scientific">Aromatoleum evansii</name>
    <name type="common">Azoarcus evansii</name>
    <dbReference type="NCBI Taxonomy" id="59406"/>
    <lineage>
        <taxon>Bacteria</taxon>
        <taxon>Pseudomonadati</taxon>
        <taxon>Pseudomonadota</taxon>
        <taxon>Betaproteobacteria</taxon>
        <taxon>Rhodocyclales</taxon>
        <taxon>Rhodocyclaceae</taxon>
        <taxon>Aromatoleum</taxon>
    </lineage>
</organism>
<evidence type="ECO:0000313" key="3">
    <source>
        <dbReference type="Proteomes" id="UP001626593"/>
    </source>
</evidence>
<dbReference type="GO" id="GO:0016757">
    <property type="term" value="F:glycosyltransferase activity"/>
    <property type="evidence" value="ECO:0007669"/>
    <property type="project" value="UniProtKB-KW"/>
</dbReference>
<dbReference type="SUPFAM" id="SSF53756">
    <property type="entry name" value="UDP-Glycosyltransferase/glycogen phosphorylase"/>
    <property type="match status" value="1"/>
</dbReference>
<dbReference type="EMBL" id="CP141259">
    <property type="protein sequence ID" value="WRL47338.1"/>
    <property type="molecule type" value="Genomic_DNA"/>
</dbReference>
<dbReference type="InterPro" id="IPR001296">
    <property type="entry name" value="Glyco_trans_1"/>
</dbReference>
<keyword evidence="2" id="KW-0328">Glycosyltransferase</keyword>
<name>A0ABZ1AT94_AROEV</name>
<evidence type="ECO:0000313" key="2">
    <source>
        <dbReference type="EMBL" id="WRL47338.1"/>
    </source>
</evidence>
<gene>
    <name evidence="2" type="ORF">U5817_04585</name>
</gene>
<feature type="domain" description="Glycosyl transferase family 1" evidence="1">
    <location>
        <begin position="223"/>
        <end position="377"/>
    </location>
</feature>
<dbReference type="EC" id="2.4.-.-" evidence="2"/>
<sequence>MRIAYLINQYPKVSHSFIRREILALERQGFDVLRIAVRGWDAELVDAEDRAEQARTTYLLQDGLGALAKAVAQAALRDPGRFLAALRLALRMGRRADRPWPYHLVYLAEACRALPALREFGAHHVHAHFGTNPAEVAMLIEALAGLPYSFTVHGPDEFDKPGFLGTGEKIRRSAFVVAISSFGRSQLFRWAAHRDWERVKLVHCGLEPAFHAVPPTPLPAAPRLVCVGRLCEQKGQLLLVEALARLAEKKVDFEMVFAGDGELRGEVERLVARHGLQRQVRITGWISSEQVRDEILAARALVLPSFAEGLPVVIMEALALRRPVATTYVAGIPELVRPQENGWLFPAGSVEALAAVLETVLATPAAELARMGEAGRLRVLERHDVDREAAKLGDYFHGACAAGRGAQ</sequence>
<dbReference type="PANTHER" id="PTHR45947">
    <property type="entry name" value="SULFOQUINOVOSYL TRANSFERASE SQD2"/>
    <property type="match status" value="1"/>
</dbReference>
<proteinExistence type="predicted"/>
<keyword evidence="3" id="KW-1185">Reference proteome</keyword>
<dbReference type="RefSeq" id="WP_407279871.1">
    <property type="nucleotide sequence ID" value="NZ_CP141259.1"/>
</dbReference>
<dbReference type="Pfam" id="PF00534">
    <property type="entry name" value="Glycos_transf_1"/>
    <property type="match status" value="1"/>
</dbReference>
<reference evidence="2 3" key="1">
    <citation type="submission" date="2023-12" db="EMBL/GenBank/DDBJ databases">
        <title>A. evansii MAY27, complete genome.</title>
        <authorList>
            <person name="Wang Y."/>
        </authorList>
    </citation>
    <scope>NUCLEOTIDE SEQUENCE [LARGE SCALE GENOMIC DNA]</scope>
    <source>
        <strain evidence="2 3">MAY27</strain>
    </source>
</reference>
<accession>A0ABZ1AT94</accession>
<dbReference type="PANTHER" id="PTHR45947:SF15">
    <property type="entry name" value="TEICHURONIC ACID BIOSYNTHESIS GLYCOSYLTRANSFERASE TUAC-RELATED"/>
    <property type="match status" value="1"/>
</dbReference>
<dbReference type="InterPro" id="IPR050194">
    <property type="entry name" value="Glycosyltransferase_grp1"/>
</dbReference>
<evidence type="ECO:0000259" key="1">
    <source>
        <dbReference type="Pfam" id="PF00534"/>
    </source>
</evidence>